<dbReference type="KEGG" id="eke:EK0264_09275"/>
<dbReference type="EMBL" id="CP047156">
    <property type="protein sequence ID" value="QHC00453.1"/>
    <property type="molecule type" value="Genomic_DNA"/>
</dbReference>
<organism evidence="1 2">
    <name type="scientific">Epidermidibacterium keratini</name>
    <dbReference type="NCBI Taxonomy" id="1891644"/>
    <lineage>
        <taxon>Bacteria</taxon>
        <taxon>Bacillati</taxon>
        <taxon>Actinomycetota</taxon>
        <taxon>Actinomycetes</taxon>
        <taxon>Sporichthyales</taxon>
        <taxon>Sporichthyaceae</taxon>
        <taxon>Epidermidibacterium</taxon>
    </lineage>
</organism>
<dbReference type="InParanoid" id="A0A7L4YNI4"/>
<evidence type="ECO:0000313" key="1">
    <source>
        <dbReference type="EMBL" id="QHC00453.1"/>
    </source>
</evidence>
<evidence type="ECO:0000313" key="2">
    <source>
        <dbReference type="Proteomes" id="UP000463857"/>
    </source>
</evidence>
<dbReference type="AlphaFoldDB" id="A0A7L4YNI4"/>
<gene>
    <name evidence="1" type="ORF">EK0264_09275</name>
</gene>
<dbReference type="Proteomes" id="UP000463857">
    <property type="component" value="Chromosome"/>
</dbReference>
<accession>A0A7L4YNI4</accession>
<sequence>MSRSDARDPAQASRALSNPGIGPRAEWLDAGATHRMFLDGRLMQLGYDLWALPEAWRADPLALLRQVLPPEAILSGWACAMVCGVRDAGPSMAPGLARGIPIYLPRHINKGPAAFQVLRCDLGEDEWQAAQGTRLATPARAAYDMIRFCRPLSSGVSVGDCFAWQHNPSPVTGAELLQLVDTHPRARGNPRVRRAAPLMSDRARSIAETKLRLRWLEDVGLLAYDVLVNATLTAPNGAEFEIDLIDTRHGIAAEYDGAHHADSDQRSRDSRKDQAVYDAGLTMVRYNAPDLQSTPGQFSSHFATRRRIALDRGCDVAVRRLLQDGVLVERPLRNYRPAVEPLTLLADYR</sequence>
<name>A0A7L4YNI4_9ACTN</name>
<reference evidence="1 2" key="1">
    <citation type="journal article" date="2018" name="Int. J. Syst. Evol. Microbiol.">
        <title>Epidermidibacterium keratini gen. nov., sp. nov., a member of the family Sporichthyaceae, isolated from keratin epidermis.</title>
        <authorList>
            <person name="Lee D.G."/>
            <person name="Trujillo M.E."/>
            <person name="Kang S."/>
            <person name="Nam J.J."/>
            <person name="Kim Y.J."/>
        </authorList>
    </citation>
    <scope>NUCLEOTIDE SEQUENCE [LARGE SCALE GENOMIC DNA]</scope>
    <source>
        <strain evidence="1 2">EPI-7</strain>
    </source>
</reference>
<dbReference type="OrthoDB" id="3771067at2"/>
<keyword evidence="2" id="KW-1185">Reference proteome</keyword>
<proteinExistence type="predicted"/>
<protein>
    <recommendedName>
        <fullName evidence="3">DUF559 domain-containing protein</fullName>
    </recommendedName>
</protein>
<dbReference type="RefSeq" id="WP_159544952.1">
    <property type="nucleotide sequence ID" value="NZ_CP047156.1"/>
</dbReference>
<evidence type="ECO:0008006" key="3">
    <source>
        <dbReference type="Google" id="ProtNLM"/>
    </source>
</evidence>